<feature type="signal peptide" evidence="1">
    <location>
        <begin position="1"/>
        <end position="18"/>
    </location>
</feature>
<keyword evidence="1" id="KW-0732">Signal</keyword>
<dbReference type="EMBL" id="JAUFQU010000001">
    <property type="protein sequence ID" value="MDN3708495.1"/>
    <property type="molecule type" value="Genomic_DNA"/>
</dbReference>
<proteinExistence type="predicted"/>
<reference evidence="3" key="1">
    <citation type="journal article" date="2019" name="Int. J. Syst. Evol. Microbiol.">
        <title>The Global Catalogue of Microorganisms (GCM) 10K type strain sequencing project: providing services to taxonomists for standard genome sequencing and annotation.</title>
        <authorList>
            <consortium name="The Broad Institute Genomics Platform"/>
            <consortium name="The Broad Institute Genome Sequencing Center for Infectious Disease"/>
            <person name="Wu L."/>
            <person name="Ma J."/>
        </authorList>
    </citation>
    <scope>NUCLEOTIDE SEQUENCE [LARGE SCALE GENOMIC DNA]</scope>
    <source>
        <strain evidence="3">CECT 7184</strain>
    </source>
</reference>
<dbReference type="Gene3D" id="2.40.160.10">
    <property type="entry name" value="Porin"/>
    <property type="match status" value="1"/>
</dbReference>
<dbReference type="SUPFAM" id="SSF56935">
    <property type="entry name" value="Porins"/>
    <property type="match status" value="1"/>
</dbReference>
<accession>A0ABT8CW98</accession>
<gene>
    <name evidence="2" type="ORF">QW060_15445</name>
</gene>
<evidence type="ECO:0000256" key="1">
    <source>
        <dbReference type="SAM" id="SignalP"/>
    </source>
</evidence>
<sequence length="452" mass="52046">MKKVFLFFTLFSSVSLLAQKVDSLDIQKIKAEIKQELREELKTEIKNDFSKENKSLFSWSNFTLSGYGVVNYYNYTKYDTDLNIKDKFDPERLNLYLNYEFNSWIKLKTEIEFEHGGTGATIELDTQEEFGEYEQEIESGGEVKLEQLYLDFSIHPAFNVRAGRMKIHFGLAQNLDRPTSYFTTHRQEMENEILPLGWYENGLQFYGKFWKNRLLYEVSITSGLDASGFSSRGWIKDGYQQRFEMSVGESLAYTLRLDYKFGTHKNTYAGMAFYVNDAAANRPKNDMDKSAYVKIVEAHITYNEKHIRFNAIGLYGDIENSDLVTRKNASLSNNLGVKRTPVGKKAVGVSAEIGYEVLHFIKADAQQQVYPFVRYDYYDTMYETEGAVVKKPRWERNAATAGINWLITPNIVAKAHYQNRTLGSEHFDPITSLGTGKKQKENTFSAGIAFSF</sequence>
<dbReference type="RefSeq" id="WP_290364358.1">
    <property type="nucleotide sequence ID" value="NZ_JAUFQU010000001.1"/>
</dbReference>
<organism evidence="2 3">
    <name type="scientific">Paenimyroides ceti</name>
    <dbReference type="NCBI Taxonomy" id="395087"/>
    <lineage>
        <taxon>Bacteria</taxon>
        <taxon>Pseudomonadati</taxon>
        <taxon>Bacteroidota</taxon>
        <taxon>Flavobacteriia</taxon>
        <taxon>Flavobacteriales</taxon>
        <taxon>Flavobacteriaceae</taxon>
        <taxon>Paenimyroides</taxon>
    </lineage>
</organism>
<comment type="caution">
    <text evidence="2">The sequence shown here is derived from an EMBL/GenBank/DDBJ whole genome shotgun (WGS) entry which is preliminary data.</text>
</comment>
<name>A0ABT8CW98_9FLAO</name>
<dbReference type="Proteomes" id="UP001242368">
    <property type="component" value="Unassembled WGS sequence"/>
</dbReference>
<dbReference type="InterPro" id="IPR023614">
    <property type="entry name" value="Porin_dom_sf"/>
</dbReference>
<evidence type="ECO:0000313" key="3">
    <source>
        <dbReference type="Proteomes" id="UP001242368"/>
    </source>
</evidence>
<protein>
    <submittedName>
        <fullName evidence="2">Autotransporter outer membrane beta-barrel domain-containing protein</fullName>
    </submittedName>
</protein>
<feature type="chain" id="PRO_5046313187" evidence="1">
    <location>
        <begin position="19"/>
        <end position="452"/>
    </location>
</feature>
<evidence type="ECO:0000313" key="2">
    <source>
        <dbReference type="EMBL" id="MDN3708495.1"/>
    </source>
</evidence>
<keyword evidence="3" id="KW-1185">Reference proteome</keyword>